<evidence type="ECO:0000256" key="2">
    <source>
        <dbReference type="ARBA" id="ARBA00023125"/>
    </source>
</evidence>
<comment type="caution">
    <text evidence="5">The sequence shown here is derived from an EMBL/GenBank/DDBJ whole genome shotgun (WGS) entry which is preliminary data.</text>
</comment>
<dbReference type="Pfam" id="PF07702">
    <property type="entry name" value="UTRA"/>
    <property type="match status" value="1"/>
</dbReference>
<evidence type="ECO:0000256" key="3">
    <source>
        <dbReference type="ARBA" id="ARBA00023163"/>
    </source>
</evidence>
<dbReference type="SUPFAM" id="SSF46785">
    <property type="entry name" value="Winged helix' DNA-binding domain"/>
    <property type="match status" value="1"/>
</dbReference>
<name>A0ABT9XGZ9_9BACL</name>
<sequence length="238" mass="26901">MLNRFSGVPLYRQIRAQFEQKIRDGEWKPGDKIPTEEQLQRAYGVSRITVQRALRDLSIQGMLTRVAGKGTFVSAGSAEENLLEFINVLRNEPAMEGDHHVIGAGRQRPDKLIAARMDIAQTDEVFRLERIKVSNGMRVALETSFVPAALCPTLLDGPLESLILYEYFKAHGVHLADAKMYVQPILLGDEPASLLNMPSGLPVFQWERISYTTDGKVAELSRFVIRSDLQRFFVKYHV</sequence>
<dbReference type="Proteomes" id="UP001232973">
    <property type="component" value="Unassembled WGS sequence"/>
</dbReference>
<keyword evidence="3" id="KW-0804">Transcription</keyword>
<keyword evidence="6" id="KW-1185">Reference proteome</keyword>
<dbReference type="Pfam" id="PF00392">
    <property type="entry name" value="GntR"/>
    <property type="match status" value="1"/>
</dbReference>
<dbReference type="EMBL" id="JAUSTP010000008">
    <property type="protein sequence ID" value="MDQ0189579.1"/>
    <property type="molecule type" value="Genomic_DNA"/>
</dbReference>
<dbReference type="PANTHER" id="PTHR44846:SF1">
    <property type="entry name" value="MANNOSYL-D-GLYCERATE TRANSPORT_METABOLISM SYSTEM REPRESSOR MNGR-RELATED"/>
    <property type="match status" value="1"/>
</dbReference>
<dbReference type="PROSITE" id="PS50949">
    <property type="entry name" value="HTH_GNTR"/>
    <property type="match status" value="1"/>
</dbReference>
<keyword evidence="1" id="KW-0805">Transcription regulation</keyword>
<dbReference type="Gene3D" id="3.40.1410.10">
    <property type="entry name" value="Chorismate lyase-like"/>
    <property type="match status" value="1"/>
</dbReference>
<protein>
    <submittedName>
        <fullName evidence="5">DNA-binding GntR family transcriptional regulator</fullName>
    </submittedName>
</protein>
<gene>
    <name evidence="5" type="ORF">J2S03_001411</name>
</gene>
<accession>A0ABT9XGZ9</accession>
<dbReference type="InterPro" id="IPR036388">
    <property type="entry name" value="WH-like_DNA-bd_sf"/>
</dbReference>
<evidence type="ECO:0000259" key="4">
    <source>
        <dbReference type="PROSITE" id="PS50949"/>
    </source>
</evidence>
<organism evidence="5 6">
    <name type="scientific">Alicyclobacillus cycloheptanicus</name>
    <dbReference type="NCBI Taxonomy" id="1457"/>
    <lineage>
        <taxon>Bacteria</taxon>
        <taxon>Bacillati</taxon>
        <taxon>Bacillota</taxon>
        <taxon>Bacilli</taxon>
        <taxon>Bacillales</taxon>
        <taxon>Alicyclobacillaceae</taxon>
        <taxon>Alicyclobacillus</taxon>
    </lineage>
</organism>
<dbReference type="SMART" id="SM00345">
    <property type="entry name" value="HTH_GNTR"/>
    <property type="match status" value="1"/>
</dbReference>
<dbReference type="InterPro" id="IPR011663">
    <property type="entry name" value="UTRA"/>
</dbReference>
<dbReference type="SMART" id="SM00866">
    <property type="entry name" value="UTRA"/>
    <property type="match status" value="1"/>
</dbReference>
<proteinExistence type="predicted"/>
<dbReference type="SUPFAM" id="SSF64288">
    <property type="entry name" value="Chorismate lyase-like"/>
    <property type="match status" value="1"/>
</dbReference>
<dbReference type="InterPro" id="IPR028978">
    <property type="entry name" value="Chorismate_lyase_/UTRA_dom_sf"/>
</dbReference>
<dbReference type="CDD" id="cd07377">
    <property type="entry name" value="WHTH_GntR"/>
    <property type="match status" value="1"/>
</dbReference>
<dbReference type="InterPro" id="IPR050679">
    <property type="entry name" value="Bact_HTH_transcr_reg"/>
</dbReference>
<evidence type="ECO:0000313" key="6">
    <source>
        <dbReference type="Proteomes" id="UP001232973"/>
    </source>
</evidence>
<dbReference type="PANTHER" id="PTHR44846">
    <property type="entry name" value="MANNOSYL-D-GLYCERATE TRANSPORT/METABOLISM SYSTEM REPRESSOR MNGR-RELATED"/>
    <property type="match status" value="1"/>
</dbReference>
<dbReference type="InterPro" id="IPR036390">
    <property type="entry name" value="WH_DNA-bd_sf"/>
</dbReference>
<dbReference type="PRINTS" id="PR00035">
    <property type="entry name" value="HTHGNTR"/>
</dbReference>
<dbReference type="InterPro" id="IPR000524">
    <property type="entry name" value="Tscrpt_reg_HTH_GntR"/>
</dbReference>
<evidence type="ECO:0000313" key="5">
    <source>
        <dbReference type="EMBL" id="MDQ0189579.1"/>
    </source>
</evidence>
<dbReference type="GO" id="GO:0003677">
    <property type="term" value="F:DNA binding"/>
    <property type="evidence" value="ECO:0007669"/>
    <property type="project" value="UniProtKB-KW"/>
</dbReference>
<feature type="domain" description="HTH gntR-type" evidence="4">
    <location>
        <begin position="8"/>
        <end position="76"/>
    </location>
</feature>
<evidence type="ECO:0000256" key="1">
    <source>
        <dbReference type="ARBA" id="ARBA00023015"/>
    </source>
</evidence>
<dbReference type="Gene3D" id="1.10.10.10">
    <property type="entry name" value="Winged helix-like DNA-binding domain superfamily/Winged helix DNA-binding domain"/>
    <property type="match status" value="1"/>
</dbReference>
<dbReference type="RefSeq" id="WP_274456379.1">
    <property type="nucleotide sequence ID" value="NZ_CP067097.1"/>
</dbReference>
<reference evidence="5 6" key="1">
    <citation type="submission" date="2023-07" db="EMBL/GenBank/DDBJ databases">
        <title>Genomic Encyclopedia of Type Strains, Phase IV (KMG-IV): sequencing the most valuable type-strain genomes for metagenomic binning, comparative biology and taxonomic classification.</title>
        <authorList>
            <person name="Goeker M."/>
        </authorList>
    </citation>
    <scope>NUCLEOTIDE SEQUENCE [LARGE SCALE GENOMIC DNA]</scope>
    <source>
        <strain evidence="5 6">DSM 4006</strain>
    </source>
</reference>
<keyword evidence="2 5" id="KW-0238">DNA-binding</keyword>